<dbReference type="GO" id="GO:0005737">
    <property type="term" value="C:cytoplasm"/>
    <property type="evidence" value="ECO:0007669"/>
    <property type="project" value="TreeGrafter"/>
</dbReference>
<dbReference type="Proteomes" id="UP001153069">
    <property type="component" value="Unassembled WGS sequence"/>
</dbReference>
<dbReference type="SUPFAM" id="SSF52087">
    <property type="entry name" value="CRAL/TRIO domain"/>
    <property type="match status" value="1"/>
</dbReference>
<dbReference type="AlphaFoldDB" id="A0A9N8HLU4"/>
<dbReference type="InterPro" id="IPR051064">
    <property type="entry name" value="SEC14/CRAL-TRIO_domain"/>
</dbReference>
<evidence type="ECO:0000259" key="1">
    <source>
        <dbReference type="PROSITE" id="PS50191"/>
    </source>
</evidence>
<gene>
    <name evidence="2" type="ORF">SEMRO_842_G209670.1</name>
</gene>
<organism evidence="2 3">
    <name type="scientific">Seminavis robusta</name>
    <dbReference type="NCBI Taxonomy" id="568900"/>
    <lineage>
        <taxon>Eukaryota</taxon>
        <taxon>Sar</taxon>
        <taxon>Stramenopiles</taxon>
        <taxon>Ochrophyta</taxon>
        <taxon>Bacillariophyta</taxon>
        <taxon>Bacillariophyceae</taxon>
        <taxon>Bacillariophycidae</taxon>
        <taxon>Naviculales</taxon>
        <taxon>Naviculaceae</taxon>
        <taxon>Seminavis</taxon>
    </lineage>
</organism>
<dbReference type="SMART" id="SM00516">
    <property type="entry name" value="SEC14"/>
    <property type="match status" value="1"/>
</dbReference>
<dbReference type="InterPro" id="IPR001251">
    <property type="entry name" value="CRAL-TRIO_dom"/>
</dbReference>
<keyword evidence="3" id="KW-1185">Reference proteome</keyword>
<comment type="caution">
    <text evidence="2">The sequence shown here is derived from an EMBL/GenBank/DDBJ whole genome shotgun (WGS) entry which is preliminary data.</text>
</comment>
<reference evidence="2" key="1">
    <citation type="submission" date="2020-06" db="EMBL/GenBank/DDBJ databases">
        <authorList>
            <consortium name="Plant Systems Biology data submission"/>
        </authorList>
    </citation>
    <scope>NUCLEOTIDE SEQUENCE</scope>
    <source>
        <strain evidence="2">D6</strain>
    </source>
</reference>
<accession>A0A9N8HLU4</accession>
<dbReference type="PANTHER" id="PTHR23324">
    <property type="entry name" value="SEC14 RELATED PROTEIN"/>
    <property type="match status" value="1"/>
</dbReference>
<dbReference type="Gene3D" id="3.40.525.10">
    <property type="entry name" value="CRAL-TRIO lipid binding domain"/>
    <property type="match status" value="1"/>
</dbReference>
<dbReference type="PANTHER" id="PTHR23324:SF83">
    <property type="entry name" value="SEC14-LIKE PROTEIN 2"/>
    <property type="match status" value="1"/>
</dbReference>
<dbReference type="Pfam" id="PF00650">
    <property type="entry name" value="CRAL_TRIO"/>
    <property type="match status" value="1"/>
</dbReference>
<name>A0A9N8HLU4_9STRA</name>
<dbReference type="EMBL" id="CAICTM010000841">
    <property type="protein sequence ID" value="CAB9517240.1"/>
    <property type="molecule type" value="Genomic_DNA"/>
</dbReference>
<feature type="domain" description="CRAL-TRIO" evidence="1">
    <location>
        <begin position="120"/>
        <end position="308"/>
    </location>
</feature>
<evidence type="ECO:0000313" key="3">
    <source>
        <dbReference type="Proteomes" id="UP001153069"/>
    </source>
</evidence>
<sequence length="405" mass="46106">MKASNTTTKSTLSSSSSTITASTSSIATSSSVQERWSEANIASTVQLWKFDTRQESILRQLQPLLKDIDHWKNDPHEVARYMKDFYKLSVPKMADKFRHMVEWRISERMDTFCASYYGHPPPPIFSYFPIFLLGGYDYEGDPIYMIRPGVLDAQGLLSLTSAKDILDYVKFLQEVTLTRYTPGIPKHWNWQTEHYEKTHGGKRFTQFTVIVDLQGLGRRHLRGSFFGVLQQITRIGQDYYAGVRKRILIVRAPRIFQLVWNVVKVFLDEHVHELISISTPADYHQVCDRYLDRKILPPEMGGQGRAMPGFFHEFIRMNGGMIPKDVGTKRSGPFAKGALTTSPTFDMSDDDDNNEPFTAPTTTAIAVKSLLRGHFDVSSITNEVTTVSLAGKRTRPETINYSARI</sequence>
<proteinExistence type="predicted"/>
<protein>
    <submittedName>
        <fullName evidence="2">SEC14-like protein 5</fullName>
    </submittedName>
</protein>
<dbReference type="CDD" id="cd00170">
    <property type="entry name" value="SEC14"/>
    <property type="match status" value="1"/>
</dbReference>
<dbReference type="PROSITE" id="PS50191">
    <property type="entry name" value="CRAL_TRIO"/>
    <property type="match status" value="1"/>
</dbReference>
<dbReference type="InterPro" id="IPR036865">
    <property type="entry name" value="CRAL-TRIO_dom_sf"/>
</dbReference>
<evidence type="ECO:0000313" key="2">
    <source>
        <dbReference type="EMBL" id="CAB9517240.1"/>
    </source>
</evidence>
<dbReference type="OrthoDB" id="1434354at2759"/>